<feature type="transmembrane region" description="Helical" evidence="7">
    <location>
        <begin position="191"/>
        <end position="210"/>
    </location>
</feature>
<feature type="transmembrane region" description="Helical" evidence="7">
    <location>
        <begin position="273"/>
        <end position="294"/>
    </location>
</feature>
<keyword evidence="2" id="KW-0813">Transport</keyword>
<keyword evidence="10" id="KW-1185">Reference proteome</keyword>
<evidence type="ECO:0000313" key="9">
    <source>
        <dbReference type="EMBL" id="MBI8989926.1"/>
    </source>
</evidence>
<dbReference type="InterPro" id="IPR011701">
    <property type="entry name" value="MFS"/>
</dbReference>
<dbReference type="InterPro" id="IPR036259">
    <property type="entry name" value="MFS_trans_sf"/>
</dbReference>
<evidence type="ECO:0000256" key="6">
    <source>
        <dbReference type="ARBA" id="ARBA00023136"/>
    </source>
</evidence>
<dbReference type="GO" id="GO:0005886">
    <property type="term" value="C:plasma membrane"/>
    <property type="evidence" value="ECO:0007669"/>
    <property type="project" value="UniProtKB-SubCell"/>
</dbReference>
<feature type="transmembrane region" description="Helical" evidence="7">
    <location>
        <begin position="239"/>
        <end position="261"/>
    </location>
</feature>
<keyword evidence="3" id="KW-1003">Cell membrane</keyword>
<protein>
    <submittedName>
        <fullName evidence="9">MFS transporter</fullName>
    </submittedName>
</protein>
<feature type="transmembrane region" description="Helical" evidence="7">
    <location>
        <begin position="29"/>
        <end position="54"/>
    </location>
</feature>
<proteinExistence type="predicted"/>
<evidence type="ECO:0000256" key="3">
    <source>
        <dbReference type="ARBA" id="ARBA00022475"/>
    </source>
</evidence>
<reference evidence="9" key="1">
    <citation type="submission" date="2020-12" db="EMBL/GenBank/DDBJ databases">
        <title>Genome public.</title>
        <authorList>
            <person name="Sun Q."/>
        </authorList>
    </citation>
    <scope>NUCLEOTIDE SEQUENCE</scope>
    <source>
        <strain evidence="9">CCM 8863</strain>
    </source>
</reference>
<dbReference type="Pfam" id="PF07690">
    <property type="entry name" value="MFS_1"/>
    <property type="match status" value="1"/>
</dbReference>
<feature type="transmembrane region" description="Helical" evidence="7">
    <location>
        <begin position="60"/>
        <end position="83"/>
    </location>
</feature>
<comment type="subcellular location">
    <subcellularLocation>
        <location evidence="1">Cell membrane</location>
        <topology evidence="1">Multi-pass membrane protein</topology>
    </subcellularLocation>
</comment>
<accession>A0A934I6G1</accession>
<dbReference type="EMBL" id="JAEIOS010000013">
    <property type="protein sequence ID" value="MBI8989926.1"/>
    <property type="molecule type" value="Genomic_DNA"/>
</dbReference>
<evidence type="ECO:0000256" key="1">
    <source>
        <dbReference type="ARBA" id="ARBA00004651"/>
    </source>
</evidence>
<dbReference type="Gene3D" id="1.20.1250.20">
    <property type="entry name" value="MFS general substrate transporter like domains"/>
    <property type="match status" value="1"/>
</dbReference>
<name>A0A934I6G1_9CORY</name>
<gene>
    <name evidence="9" type="ORF">JDV75_09185</name>
</gene>
<feature type="transmembrane region" description="Helical" evidence="7">
    <location>
        <begin position="363"/>
        <end position="384"/>
    </location>
</feature>
<feature type="transmembrane region" description="Helical" evidence="7">
    <location>
        <begin position="331"/>
        <end position="351"/>
    </location>
</feature>
<dbReference type="RefSeq" id="WP_198738942.1">
    <property type="nucleotide sequence ID" value="NZ_JAEIOS010000013.1"/>
</dbReference>
<sequence>MVEESSESHVPGYVRPGHALRHVAGERRAWLPVALSMFTVAWGGNEFTPLLVLYRQAGEFSPVFVDLMLVAYAIGVAVGLLVTGPLTDRYGRRPIMLPAPVLAVLASVIIALAEHTAGWMTVGRFLSGLAVGMAMTGGGSWVKELSAPLFDPKAGPSSGAKRASMALTAGFAVGPAVAGVLAQWLPWPGQLSFGVHVVLSLVLVPLLLTIPETRQPAIHAKRRSVLDSLRVPSLRNPRFYAVVLPIAPWVFGSGFTAYATLSARMQDHVAHPLAFSGAITLLTLGVGFAIQQAAPAIAGTGGPRGPVVAMVATIAGFVGAVAVVLNPSVPVMLVACVFLGLSYGLCVYTGLSEVQRMAAPNELGALTGIFYCFTYTGMAFPALLTRLSDWFSYPLMLGFGAVVATIVLGVVSVTGRRF</sequence>
<feature type="transmembrane region" description="Helical" evidence="7">
    <location>
        <begin position="163"/>
        <end position="185"/>
    </location>
</feature>
<evidence type="ECO:0000256" key="4">
    <source>
        <dbReference type="ARBA" id="ARBA00022692"/>
    </source>
</evidence>
<evidence type="ECO:0000259" key="8">
    <source>
        <dbReference type="PROSITE" id="PS50850"/>
    </source>
</evidence>
<keyword evidence="6 7" id="KW-0472">Membrane</keyword>
<evidence type="ECO:0000256" key="2">
    <source>
        <dbReference type="ARBA" id="ARBA00022448"/>
    </source>
</evidence>
<evidence type="ECO:0000313" key="10">
    <source>
        <dbReference type="Proteomes" id="UP000645966"/>
    </source>
</evidence>
<evidence type="ECO:0000256" key="5">
    <source>
        <dbReference type="ARBA" id="ARBA00022989"/>
    </source>
</evidence>
<feature type="transmembrane region" description="Helical" evidence="7">
    <location>
        <begin position="95"/>
        <end position="113"/>
    </location>
</feature>
<dbReference type="PANTHER" id="PTHR23517">
    <property type="entry name" value="RESISTANCE PROTEIN MDTM, PUTATIVE-RELATED-RELATED"/>
    <property type="match status" value="1"/>
</dbReference>
<dbReference type="PROSITE" id="PS50850">
    <property type="entry name" value="MFS"/>
    <property type="match status" value="1"/>
</dbReference>
<dbReference type="SUPFAM" id="SSF103473">
    <property type="entry name" value="MFS general substrate transporter"/>
    <property type="match status" value="1"/>
</dbReference>
<dbReference type="InterPro" id="IPR020846">
    <property type="entry name" value="MFS_dom"/>
</dbReference>
<dbReference type="Proteomes" id="UP000645966">
    <property type="component" value="Unassembled WGS sequence"/>
</dbReference>
<comment type="caution">
    <text evidence="9">The sequence shown here is derived from an EMBL/GenBank/DDBJ whole genome shotgun (WGS) entry which is preliminary data.</text>
</comment>
<keyword evidence="4 7" id="KW-0812">Transmembrane</keyword>
<dbReference type="InterPro" id="IPR050171">
    <property type="entry name" value="MFS_Transporters"/>
</dbReference>
<keyword evidence="5 7" id="KW-1133">Transmembrane helix</keyword>
<dbReference type="AlphaFoldDB" id="A0A934I6G1"/>
<dbReference type="PANTHER" id="PTHR23517:SF3">
    <property type="entry name" value="INTEGRAL MEMBRANE TRANSPORT PROTEIN"/>
    <property type="match status" value="1"/>
</dbReference>
<feature type="transmembrane region" description="Helical" evidence="7">
    <location>
        <begin position="306"/>
        <end position="325"/>
    </location>
</feature>
<evidence type="ECO:0000256" key="7">
    <source>
        <dbReference type="SAM" id="Phobius"/>
    </source>
</evidence>
<organism evidence="9 10">
    <name type="scientific">Corynebacterium meridianum</name>
    <dbReference type="NCBI Taxonomy" id="2765363"/>
    <lineage>
        <taxon>Bacteria</taxon>
        <taxon>Bacillati</taxon>
        <taxon>Actinomycetota</taxon>
        <taxon>Actinomycetes</taxon>
        <taxon>Mycobacteriales</taxon>
        <taxon>Corynebacteriaceae</taxon>
        <taxon>Corynebacterium</taxon>
    </lineage>
</organism>
<dbReference type="GO" id="GO:0022857">
    <property type="term" value="F:transmembrane transporter activity"/>
    <property type="evidence" value="ECO:0007669"/>
    <property type="project" value="InterPro"/>
</dbReference>
<feature type="transmembrane region" description="Helical" evidence="7">
    <location>
        <begin position="125"/>
        <end position="142"/>
    </location>
</feature>
<feature type="domain" description="Major facilitator superfamily (MFS) profile" evidence="8">
    <location>
        <begin position="29"/>
        <end position="418"/>
    </location>
</feature>
<feature type="transmembrane region" description="Helical" evidence="7">
    <location>
        <begin position="390"/>
        <end position="413"/>
    </location>
</feature>